<proteinExistence type="predicted"/>
<sequence length="162" mass="18643">MDNQPLKIAKALRQVSMWVHPEGLVTGSIFVTVGEDDGSHEDPSYVLNDTSPFLVLQRKKPDELRFYNRASIVRVEYEGKKPTDLKYITLPCIAHLMDGSVIDGDIIEVLPNDRSRLYDYLNQVQERFVRLYTAEDQICMINKSYIIQVTSNLNSHRAKNKK</sequence>
<reference evidence="1" key="1">
    <citation type="submission" date="2018-06" db="EMBL/GenBank/DDBJ databases">
        <authorList>
            <person name="Zhirakovskaya E."/>
        </authorList>
    </citation>
    <scope>NUCLEOTIDE SEQUENCE</scope>
</reference>
<organism evidence="1">
    <name type="scientific">hydrothermal vent metagenome</name>
    <dbReference type="NCBI Taxonomy" id="652676"/>
    <lineage>
        <taxon>unclassified sequences</taxon>
        <taxon>metagenomes</taxon>
        <taxon>ecological metagenomes</taxon>
    </lineage>
</organism>
<protein>
    <submittedName>
        <fullName evidence="1">Uncharacterized protein</fullName>
    </submittedName>
</protein>
<name>A0A3B1AAX4_9ZZZZ</name>
<accession>A0A3B1AAX4</accession>
<gene>
    <name evidence="1" type="ORF">MNBD_GAMMA21-393</name>
</gene>
<dbReference type="AlphaFoldDB" id="A0A3B1AAX4"/>
<dbReference type="EMBL" id="UOFR01000063">
    <property type="protein sequence ID" value="VAW98720.1"/>
    <property type="molecule type" value="Genomic_DNA"/>
</dbReference>
<evidence type="ECO:0000313" key="1">
    <source>
        <dbReference type="EMBL" id="VAW98720.1"/>
    </source>
</evidence>